<evidence type="ECO:0000313" key="1">
    <source>
        <dbReference type="EMBL" id="CAG8543201.1"/>
    </source>
</evidence>
<reference evidence="1" key="1">
    <citation type="submission" date="2021-06" db="EMBL/GenBank/DDBJ databases">
        <authorList>
            <person name="Kallberg Y."/>
            <person name="Tangrot J."/>
            <person name="Rosling A."/>
        </authorList>
    </citation>
    <scope>NUCLEOTIDE SEQUENCE</scope>
    <source>
        <strain evidence="1">AU212A</strain>
    </source>
</reference>
<keyword evidence="2" id="KW-1185">Reference proteome</keyword>
<dbReference type="EMBL" id="CAJVPM010007224">
    <property type="protein sequence ID" value="CAG8543201.1"/>
    <property type="molecule type" value="Genomic_DNA"/>
</dbReference>
<sequence>DLDQGQAKELGLALANIEPKYIWNEHLTYIFKNIKQLIIEISTATTKLQIEEIFETLKKFNNENLEAESSHAQVNQYGTNLYLQVAIQKKRKYPTTEKKQQTTRPTIKKNKSQKNSKTDLDETERNLAIREKQLELEEHEAELELKRLNIKKMKKDLNL</sequence>
<protein>
    <submittedName>
        <fullName evidence="1">8892_t:CDS:1</fullName>
    </submittedName>
</protein>
<gene>
    <name evidence="1" type="ORF">SCALOS_LOCUS4914</name>
</gene>
<feature type="non-terminal residue" evidence="1">
    <location>
        <position position="1"/>
    </location>
</feature>
<accession>A0ACA9LSM2</accession>
<organism evidence="1 2">
    <name type="scientific">Scutellospora calospora</name>
    <dbReference type="NCBI Taxonomy" id="85575"/>
    <lineage>
        <taxon>Eukaryota</taxon>
        <taxon>Fungi</taxon>
        <taxon>Fungi incertae sedis</taxon>
        <taxon>Mucoromycota</taxon>
        <taxon>Glomeromycotina</taxon>
        <taxon>Glomeromycetes</taxon>
        <taxon>Diversisporales</taxon>
        <taxon>Gigasporaceae</taxon>
        <taxon>Scutellospora</taxon>
    </lineage>
</organism>
<comment type="caution">
    <text evidence="1">The sequence shown here is derived from an EMBL/GenBank/DDBJ whole genome shotgun (WGS) entry which is preliminary data.</text>
</comment>
<dbReference type="Proteomes" id="UP000789860">
    <property type="component" value="Unassembled WGS sequence"/>
</dbReference>
<proteinExistence type="predicted"/>
<evidence type="ECO:0000313" key="2">
    <source>
        <dbReference type="Proteomes" id="UP000789860"/>
    </source>
</evidence>
<name>A0ACA9LSM2_9GLOM</name>